<evidence type="ECO:0000256" key="7">
    <source>
        <dbReference type="ARBA" id="ARBA00023136"/>
    </source>
</evidence>
<keyword evidence="6 9" id="KW-1133">Transmembrane helix</keyword>
<dbReference type="PANTHER" id="PTHR12154:SF4">
    <property type="entry name" value="UDP-N-ACETYLGLUCOSAMINE TRANSFERASE SUBUNIT ALG14 HOMOLOG"/>
    <property type="match status" value="1"/>
</dbReference>
<evidence type="ECO:0000313" key="11">
    <source>
        <dbReference type="Proteomes" id="UP000291116"/>
    </source>
</evidence>
<dbReference type="EMBL" id="CAACVS010000004">
    <property type="protein sequence ID" value="VEU33610.1"/>
    <property type="molecule type" value="Genomic_DNA"/>
</dbReference>
<keyword evidence="5" id="KW-0256">Endoplasmic reticulum</keyword>
<gene>
    <name evidence="10" type="ORF">PSNMU_V1.4_AUG-EV-PASAV3_0002990</name>
</gene>
<evidence type="ECO:0000256" key="9">
    <source>
        <dbReference type="SAM" id="Phobius"/>
    </source>
</evidence>
<evidence type="ECO:0000256" key="4">
    <source>
        <dbReference type="ARBA" id="ARBA00022692"/>
    </source>
</evidence>
<evidence type="ECO:0000256" key="1">
    <source>
        <dbReference type="ARBA" id="ARBA00004389"/>
    </source>
</evidence>
<dbReference type="GO" id="GO:0004577">
    <property type="term" value="F:N-acetylglucosaminyldiphosphodolichol N-acetylglucosaminyltransferase activity"/>
    <property type="evidence" value="ECO:0007669"/>
    <property type="project" value="TreeGrafter"/>
</dbReference>
<keyword evidence="7 9" id="KW-0472">Membrane</keyword>
<evidence type="ECO:0000256" key="8">
    <source>
        <dbReference type="SAM" id="MobiDB-lite"/>
    </source>
</evidence>
<evidence type="ECO:0000256" key="5">
    <source>
        <dbReference type="ARBA" id="ARBA00022824"/>
    </source>
</evidence>
<dbReference type="Gene3D" id="3.40.50.2000">
    <property type="entry name" value="Glycogen Phosphorylase B"/>
    <property type="match status" value="1"/>
</dbReference>
<keyword evidence="4 9" id="KW-0812">Transmembrane</keyword>
<dbReference type="AlphaFoldDB" id="A0A448YV11"/>
<name>A0A448YV11_9STRA</name>
<sequence length="229" mass="25746">MKDPRTAASSFPHSGSSVKPTTKPLKTLVVLGSGGHTTEMLYLIQNLNPDHYSPIVLTVATTDTTSIKRVSAHPHVLPIQDKENLEENSSSSSHNGQRVYRIPRSREVGQSYWSSILTTLYSFVFAFWLVGFQVQPDLILANGPGTCLPIAFSAFFFRIVGWKPRTRIIFVESFCRVKSLSLTGKLIYPIADLFAVCWQQLHEKYPLTYLVTSFVPKTENVNKSYTKDE</sequence>
<organism evidence="10 11">
    <name type="scientific">Pseudo-nitzschia multistriata</name>
    <dbReference type="NCBI Taxonomy" id="183589"/>
    <lineage>
        <taxon>Eukaryota</taxon>
        <taxon>Sar</taxon>
        <taxon>Stramenopiles</taxon>
        <taxon>Ochrophyta</taxon>
        <taxon>Bacillariophyta</taxon>
        <taxon>Bacillariophyceae</taxon>
        <taxon>Bacillariophycidae</taxon>
        <taxon>Bacillariales</taxon>
        <taxon>Bacillariaceae</taxon>
        <taxon>Pseudo-nitzschia</taxon>
    </lineage>
</organism>
<evidence type="ECO:0000256" key="2">
    <source>
        <dbReference type="ARBA" id="ARBA00009731"/>
    </source>
</evidence>
<evidence type="ECO:0000256" key="6">
    <source>
        <dbReference type="ARBA" id="ARBA00022989"/>
    </source>
</evidence>
<feature type="region of interest" description="Disordered" evidence="8">
    <location>
        <begin position="1"/>
        <end position="20"/>
    </location>
</feature>
<dbReference type="PANTHER" id="PTHR12154">
    <property type="entry name" value="GLYCOSYL TRANSFERASE-RELATED"/>
    <property type="match status" value="1"/>
</dbReference>
<keyword evidence="11" id="KW-1185">Reference proteome</keyword>
<proteinExistence type="inferred from homology"/>
<dbReference type="GO" id="GO:0006488">
    <property type="term" value="P:dolichol-linked oligosaccharide biosynthetic process"/>
    <property type="evidence" value="ECO:0007669"/>
    <property type="project" value="InterPro"/>
</dbReference>
<reference evidence="10 11" key="1">
    <citation type="submission" date="2019-01" db="EMBL/GenBank/DDBJ databases">
        <authorList>
            <person name="Ferrante I. M."/>
        </authorList>
    </citation>
    <scope>NUCLEOTIDE SEQUENCE [LARGE SCALE GENOMIC DNA]</scope>
    <source>
        <strain evidence="10 11">B856</strain>
    </source>
</reference>
<dbReference type="GO" id="GO:0043541">
    <property type="term" value="C:UDP-N-acetylglucosamine transferase complex"/>
    <property type="evidence" value="ECO:0007669"/>
    <property type="project" value="TreeGrafter"/>
</dbReference>
<dbReference type="Proteomes" id="UP000291116">
    <property type="component" value="Unassembled WGS sequence"/>
</dbReference>
<protein>
    <recommendedName>
        <fullName evidence="3">UDP-N-acetylglucosamine transferase subunit ALG14</fullName>
    </recommendedName>
</protein>
<feature type="compositionally biased region" description="Polar residues" evidence="8">
    <location>
        <begin position="7"/>
        <end position="20"/>
    </location>
</feature>
<feature type="transmembrane region" description="Helical" evidence="9">
    <location>
        <begin position="111"/>
        <end position="132"/>
    </location>
</feature>
<comment type="subcellular location">
    <subcellularLocation>
        <location evidence="1">Endoplasmic reticulum membrane</location>
        <topology evidence="1">Single-pass membrane protein</topology>
    </subcellularLocation>
</comment>
<dbReference type="InterPro" id="IPR013969">
    <property type="entry name" value="Oligosacch_biosynth_Alg14"/>
</dbReference>
<accession>A0A448YV11</accession>
<dbReference type="Pfam" id="PF08660">
    <property type="entry name" value="Alg14"/>
    <property type="match status" value="1"/>
</dbReference>
<comment type="similarity">
    <text evidence="2">Belongs to the ALG14 family.</text>
</comment>
<feature type="transmembrane region" description="Helical" evidence="9">
    <location>
        <begin position="138"/>
        <end position="160"/>
    </location>
</feature>
<evidence type="ECO:0000256" key="3">
    <source>
        <dbReference type="ARBA" id="ARBA00017467"/>
    </source>
</evidence>
<dbReference type="OrthoDB" id="17098at2759"/>
<evidence type="ECO:0000313" key="10">
    <source>
        <dbReference type="EMBL" id="VEU33610.1"/>
    </source>
</evidence>